<dbReference type="EMBL" id="LGVG01000016">
    <property type="protein sequence ID" value="KNE27038.1"/>
    <property type="molecule type" value="Genomic_DNA"/>
</dbReference>
<comment type="caution">
    <text evidence="1">The sequence shown here is derived from an EMBL/GenBank/DDBJ whole genome shotgun (WGS) entry which is preliminary data.</text>
</comment>
<accession>A0AAW3I6T1</accession>
<evidence type="ECO:0000313" key="1">
    <source>
        <dbReference type="EMBL" id="KNE27038.1"/>
    </source>
</evidence>
<dbReference type="RefSeq" id="WP_050447527.1">
    <property type="nucleotide sequence ID" value="NZ_LGVG01000016.1"/>
</dbReference>
<dbReference type="AlphaFoldDB" id="A0AAW3I6T1"/>
<dbReference type="Proteomes" id="UP000037511">
    <property type="component" value="Unassembled WGS sequence"/>
</dbReference>
<organism evidence="1 2">
    <name type="scientific">Achromobacter spanius</name>
    <dbReference type="NCBI Taxonomy" id="217203"/>
    <lineage>
        <taxon>Bacteria</taxon>
        <taxon>Pseudomonadati</taxon>
        <taxon>Pseudomonadota</taxon>
        <taxon>Betaproteobacteria</taxon>
        <taxon>Burkholderiales</taxon>
        <taxon>Alcaligenaceae</taxon>
        <taxon>Achromobacter</taxon>
    </lineage>
</organism>
<reference evidence="1 2" key="1">
    <citation type="submission" date="2015-07" db="EMBL/GenBank/DDBJ databases">
        <title>Draft genome of Achromobacter spanius.</title>
        <authorList>
            <person name="Wang X."/>
        </authorList>
    </citation>
    <scope>NUCLEOTIDE SEQUENCE [LARGE SCALE GENOMIC DNA]</scope>
    <source>
        <strain evidence="1 2">CGMCC9173</strain>
    </source>
</reference>
<protein>
    <submittedName>
        <fullName evidence="1">Uncharacterized protein</fullName>
    </submittedName>
</protein>
<name>A0AAW3I6T1_9BURK</name>
<proteinExistence type="predicted"/>
<evidence type="ECO:0000313" key="2">
    <source>
        <dbReference type="Proteomes" id="UP000037511"/>
    </source>
</evidence>
<sequence length="101" mass="11755">MDKADDYVNSLSSRPGWADIWRWVRKDRSQPIEFTSKPWEDSVQFQVHNGYAVLRTEVLVDDDIFTEAFLKVEFWPDPERMPEVRSLPVGGNGTNLVRAEN</sequence>
<gene>
    <name evidence="1" type="ORF">AFM18_14250</name>
</gene>